<evidence type="ECO:0008006" key="5">
    <source>
        <dbReference type="Google" id="ProtNLM"/>
    </source>
</evidence>
<protein>
    <recommendedName>
        <fullName evidence="5">Lipoprotein</fullName>
    </recommendedName>
</protein>
<gene>
    <name evidence="3" type="ORF">E3O23_07145</name>
</gene>
<name>A0A4R8UEE4_9MICO</name>
<reference evidence="3 4" key="1">
    <citation type="submission" date="2019-03" db="EMBL/GenBank/DDBJ databases">
        <title>Genomics of glacier-inhabiting Cryobacterium strains.</title>
        <authorList>
            <person name="Liu Q."/>
            <person name="Xin Y.-H."/>
        </authorList>
    </citation>
    <scope>NUCLEOTIDE SEQUENCE [LARGE SCALE GENOMIC DNA]</scope>
    <source>
        <strain evidence="3 4">Sr47</strain>
    </source>
</reference>
<evidence type="ECO:0000256" key="2">
    <source>
        <dbReference type="SAM" id="SignalP"/>
    </source>
</evidence>
<dbReference type="Proteomes" id="UP000297866">
    <property type="component" value="Unassembled WGS sequence"/>
</dbReference>
<dbReference type="EMBL" id="SOEZ01000038">
    <property type="protein sequence ID" value="TFB51954.1"/>
    <property type="molecule type" value="Genomic_DNA"/>
</dbReference>
<evidence type="ECO:0000313" key="3">
    <source>
        <dbReference type="EMBL" id="TFB51954.1"/>
    </source>
</evidence>
<sequence>MNRRIVALTIAVVAVLGLTACSGGSDDAPSSEPAATSAPAEDTSTEQTVAEACVSMAGPLQEAATTISEVANAASDPQSAVDAWTANVDAFRTVSESVTTPEVKAAATAVYEDTAAVRDAIAKIYVDGDTGAVTELTTATSDMQTSYMALNTLCAG</sequence>
<comment type="caution">
    <text evidence="3">The sequence shown here is derived from an EMBL/GenBank/DDBJ whole genome shotgun (WGS) entry which is preliminary data.</text>
</comment>
<dbReference type="OrthoDB" id="9847117at2"/>
<dbReference type="PROSITE" id="PS51257">
    <property type="entry name" value="PROKAR_LIPOPROTEIN"/>
    <property type="match status" value="1"/>
</dbReference>
<organism evidence="3 4">
    <name type="scientific">Cryobacterium tagatosivorans</name>
    <dbReference type="NCBI Taxonomy" id="1259199"/>
    <lineage>
        <taxon>Bacteria</taxon>
        <taxon>Bacillati</taxon>
        <taxon>Actinomycetota</taxon>
        <taxon>Actinomycetes</taxon>
        <taxon>Micrococcales</taxon>
        <taxon>Microbacteriaceae</taxon>
        <taxon>Cryobacterium</taxon>
    </lineage>
</organism>
<evidence type="ECO:0000313" key="4">
    <source>
        <dbReference type="Proteomes" id="UP000297866"/>
    </source>
</evidence>
<evidence type="ECO:0000256" key="1">
    <source>
        <dbReference type="SAM" id="MobiDB-lite"/>
    </source>
</evidence>
<keyword evidence="4" id="KW-1185">Reference proteome</keyword>
<accession>A0A4R8UEE4</accession>
<proteinExistence type="predicted"/>
<dbReference type="AlphaFoldDB" id="A0A4R8UEE4"/>
<feature type="region of interest" description="Disordered" evidence="1">
    <location>
        <begin position="23"/>
        <end position="45"/>
    </location>
</feature>
<feature type="signal peptide" evidence="2">
    <location>
        <begin position="1"/>
        <end position="22"/>
    </location>
</feature>
<dbReference type="RefSeq" id="WP_134489559.1">
    <property type="nucleotide sequence ID" value="NZ_SOEZ01000038.1"/>
</dbReference>
<feature type="chain" id="PRO_5039517901" description="Lipoprotein" evidence="2">
    <location>
        <begin position="23"/>
        <end position="156"/>
    </location>
</feature>
<keyword evidence="2" id="KW-0732">Signal</keyword>